<dbReference type="PANTHER" id="PTHR36565">
    <property type="entry name" value="UPF0332 PROTEIN TM_1000"/>
    <property type="match status" value="1"/>
</dbReference>
<evidence type="ECO:0000313" key="3">
    <source>
        <dbReference type="EMBL" id="KLK87994.1"/>
    </source>
</evidence>
<sequence>MEGKIEKIPIDQSTVREAIGIAERDLHAAEMNLEISNEWAYNISYNAALSAGRALIFSRGYRPKGGEGHVSVKEFLKFYLTPDEVAAFDRMRRKRHAATYDHSSVVTRTDAEGALAAARFLVSKIKKILTDDGFVS</sequence>
<feature type="domain" description="HEPN" evidence="2">
    <location>
        <begin position="16"/>
        <end position="127"/>
    </location>
</feature>
<reference evidence="3 4" key="1">
    <citation type="journal article" date="2015" name="Int. J. Syst. Evol. Microbiol.">
        <title>Methanoculleus sediminis sp. nov., a methanogen from sediments near a submarine mud volcano.</title>
        <authorList>
            <person name="Chen S.C."/>
            <person name="Chen M.F."/>
            <person name="Lai M.C."/>
            <person name="Weng C.Y."/>
            <person name="Wu S.Y."/>
            <person name="Lin S."/>
            <person name="Yang T.F."/>
            <person name="Chen P.C."/>
        </authorList>
    </citation>
    <scope>NUCLEOTIDE SEQUENCE [LARGE SCALE GENOMIC DNA]</scope>
    <source>
        <strain evidence="3 4">S3Fa</strain>
    </source>
</reference>
<dbReference type="AlphaFoldDB" id="A0A0H1QYU2"/>
<dbReference type="EMBL" id="JXOJ01000003">
    <property type="protein sequence ID" value="KLK87994.1"/>
    <property type="molecule type" value="Genomic_DNA"/>
</dbReference>
<organism evidence="3 4">
    <name type="scientific">Methanoculleus sediminis</name>
    <dbReference type="NCBI Taxonomy" id="1550566"/>
    <lineage>
        <taxon>Archaea</taxon>
        <taxon>Methanobacteriati</taxon>
        <taxon>Methanobacteriota</taxon>
        <taxon>Stenosarchaea group</taxon>
        <taxon>Methanomicrobia</taxon>
        <taxon>Methanomicrobiales</taxon>
        <taxon>Methanomicrobiaceae</taxon>
        <taxon>Methanoculleus</taxon>
    </lineage>
</organism>
<gene>
    <name evidence="3" type="ORF">SZ63_08390</name>
</gene>
<evidence type="ECO:0000259" key="2">
    <source>
        <dbReference type="Pfam" id="PF05168"/>
    </source>
</evidence>
<comment type="caution">
    <text evidence="3">The sequence shown here is derived from an EMBL/GenBank/DDBJ whole genome shotgun (WGS) entry which is preliminary data.</text>
</comment>
<proteinExistence type="inferred from homology"/>
<keyword evidence="4" id="KW-1185">Reference proteome</keyword>
<dbReference type="STRING" id="1550566.SZ63_08390"/>
<dbReference type="RefSeq" id="WP_048184158.1">
    <property type="nucleotide sequence ID" value="NZ_JXOJ01000003.1"/>
</dbReference>
<evidence type="ECO:0000256" key="1">
    <source>
        <dbReference type="ARBA" id="ARBA00038248"/>
    </source>
</evidence>
<dbReference type="Pfam" id="PF05168">
    <property type="entry name" value="HEPN"/>
    <property type="match status" value="1"/>
</dbReference>
<dbReference type="InterPro" id="IPR007842">
    <property type="entry name" value="HEPN_dom"/>
</dbReference>
<dbReference type="PANTHER" id="PTHR36565:SF1">
    <property type="entry name" value="UPF0332 PROTEIN TM_1000"/>
    <property type="match status" value="1"/>
</dbReference>
<dbReference type="Gene3D" id="1.20.120.330">
    <property type="entry name" value="Nucleotidyltransferases domain 2"/>
    <property type="match status" value="1"/>
</dbReference>
<dbReference type="OrthoDB" id="111897at2157"/>
<accession>A0A0H1QYU2</accession>
<name>A0A0H1QYU2_9EURY</name>
<evidence type="ECO:0000313" key="4">
    <source>
        <dbReference type="Proteomes" id="UP000035301"/>
    </source>
</evidence>
<protein>
    <recommendedName>
        <fullName evidence="2">HEPN domain-containing protein</fullName>
    </recommendedName>
</protein>
<comment type="similarity">
    <text evidence="1">Belongs to the UPF0332 family.</text>
</comment>
<dbReference type="Proteomes" id="UP000035301">
    <property type="component" value="Unassembled WGS sequence"/>
</dbReference>
<dbReference type="PATRIC" id="fig|1550566.3.peg.1832"/>
<dbReference type="InterPro" id="IPR052226">
    <property type="entry name" value="UPF0332_toxin"/>
</dbReference>